<dbReference type="Pfam" id="PF04972">
    <property type="entry name" value="BON"/>
    <property type="match status" value="1"/>
</dbReference>
<gene>
    <name evidence="3" type="ORF">BE18_47785</name>
</gene>
<evidence type="ECO:0000256" key="1">
    <source>
        <dbReference type="SAM" id="MobiDB-lite"/>
    </source>
</evidence>
<reference evidence="3 4" key="1">
    <citation type="submission" date="2014-02" db="EMBL/GenBank/DDBJ databases">
        <title>The small core and large imbalanced accessory genome model reveals a collaborative survival strategy of Sorangium cellulosum strains in nature.</title>
        <authorList>
            <person name="Han K."/>
            <person name="Peng R."/>
            <person name="Blom J."/>
            <person name="Li Y.-Z."/>
        </authorList>
    </citation>
    <scope>NUCLEOTIDE SEQUENCE [LARGE SCALE GENOMIC DNA]</scope>
    <source>
        <strain evidence="3 4">So0149</strain>
    </source>
</reference>
<name>A0A150T0G0_SORCE</name>
<feature type="compositionally biased region" description="Basic and acidic residues" evidence="1">
    <location>
        <begin position="63"/>
        <end position="117"/>
    </location>
</feature>
<dbReference type="Gene3D" id="3.30.1340.30">
    <property type="match status" value="1"/>
</dbReference>
<dbReference type="PANTHER" id="PTHR34606:SF15">
    <property type="entry name" value="BON DOMAIN-CONTAINING PROTEIN"/>
    <property type="match status" value="1"/>
</dbReference>
<sequence length="325" mass="36604">MRDRFDRDTDYGRNERRWEQRYGDDRSYSTERGWARDERRRALPIYDHDERRRALPIYDHGDAARDHRDWGREHGRTYRPATQRDDLGRSLDDGRFAGEGRGLDDQDRGIPHDDRGGDYVGGRDASWSFGGNPLPPAASAYSFNLGGAYHLGMTRVVSPDAHVDEAWRDGPYHGESHDLARTARESGHSALEGVSHALHKVGDRVRSAFGRGPKGYKRSDARIQEDICEMLSDRGDIDVSDVTVRVENNEVTLEGTVPERHHKRIIEHVAEGVRGVEDVHNRIRVQRAIEPTTRSTAGTMGDAALAGTQQGASRPAESHAARLWV</sequence>
<organism evidence="3 4">
    <name type="scientific">Sorangium cellulosum</name>
    <name type="common">Polyangium cellulosum</name>
    <dbReference type="NCBI Taxonomy" id="56"/>
    <lineage>
        <taxon>Bacteria</taxon>
        <taxon>Pseudomonadati</taxon>
        <taxon>Myxococcota</taxon>
        <taxon>Polyangia</taxon>
        <taxon>Polyangiales</taxon>
        <taxon>Polyangiaceae</taxon>
        <taxon>Sorangium</taxon>
    </lineage>
</organism>
<accession>A0A150T0G0</accession>
<dbReference type="InterPro" id="IPR007055">
    <property type="entry name" value="BON_dom"/>
</dbReference>
<evidence type="ECO:0000313" key="4">
    <source>
        <dbReference type="Proteomes" id="UP000075515"/>
    </source>
</evidence>
<dbReference type="EMBL" id="JEMC01001303">
    <property type="protein sequence ID" value="KYF98191.1"/>
    <property type="molecule type" value="Genomic_DNA"/>
</dbReference>
<evidence type="ECO:0000313" key="3">
    <source>
        <dbReference type="EMBL" id="KYF98191.1"/>
    </source>
</evidence>
<feature type="region of interest" description="Disordered" evidence="1">
    <location>
        <begin position="63"/>
        <end position="119"/>
    </location>
</feature>
<feature type="domain" description="BON" evidence="2">
    <location>
        <begin position="219"/>
        <end position="287"/>
    </location>
</feature>
<dbReference type="Proteomes" id="UP000075515">
    <property type="component" value="Unassembled WGS sequence"/>
</dbReference>
<dbReference type="InterPro" id="IPR051686">
    <property type="entry name" value="Lipoprotein_DolP"/>
</dbReference>
<feature type="region of interest" description="Disordered" evidence="1">
    <location>
        <begin position="306"/>
        <end position="325"/>
    </location>
</feature>
<comment type="caution">
    <text evidence="3">The sequence shown here is derived from an EMBL/GenBank/DDBJ whole genome shotgun (WGS) entry which is preliminary data.</text>
</comment>
<dbReference type="AlphaFoldDB" id="A0A150T0G0"/>
<dbReference type="PANTHER" id="PTHR34606">
    <property type="entry name" value="BON DOMAIN-CONTAINING PROTEIN"/>
    <property type="match status" value="1"/>
</dbReference>
<dbReference type="PROSITE" id="PS50914">
    <property type="entry name" value="BON"/>
    <property type="match status" value="1"/>
</dbReference>
<evidence type="ECO:0000259" key="2">
    <source>
        <dbReference type="PROSITE" id="PS50914"/>
    </source>
</evidence>
<feature type="compositionally biased region" description="Basic and acidic residues" evidence="1">
    <location>
        <begin position="316"/>
        <end position="325"/>
    </location>
</feature>
<proteinExistence type="predicted"/>
<protein>
    <recommendedName>
        <fullName evidence="2">BON domain-containing protein</fullName>
    </recommendedName>
</protein>